<organism evidence="6 7">
    <name type="scientific">Formosa agariphila (strain DSM 15362 / KCTC 12365 / LMG 23005 / KMM 3901 / M-2Alg 35-1)</name>
    <dbReference type="NCBI Taxonomy" id="1347342"/>
    <lineage>
        <taxon>Bacteria</taxon>
        <taxon>Pseudomonadati</taxon>
        <taxon>Bacteroidota</taxon>
        <taxon>Flavobacteriia</taxon>
        <taxon>Flavobacteriales</taxon>
        <taxon>Flavobacteriaceae</taxon>
        <taxon>Formosa</taxon>
    </lineage>
</organism>
<dbReference type="PANTHER" id="PTHR40079">
    <property type="entry name" value="MANNAN ENDO-1,4-BETA-MANNOSIDASE E-RELATED"/>
    <property type="match status" value="1"/>
</dbReference>
<dbReference type="Proteomes" id="UP000016160">
    <property type="component" value="Chromosome"/>
</dbReference>
<dbReference type="Gene3D" id="2.60.40.2340">
    <property type="match status" value="2"/>
</dbReference>
<dbReference type="eggNOG" id="COG3291">
    <property type="taxonomic scope" value="Bacteria"/>
</dbReference>
<dbReference type="STRING" id="1347342.BN863_30940"/>
<gene>
    <name evidence="6" type="ORF">BN863_30940</name>
</gene>
<evidence type="ECO:0000313" key="7">
    <source>
        <dbReference type="Proteomes" id="UP000016160"/>
    </source>
</evidence>
<dbReference type="OrthoDB" id="9802773at2"/>
<dbReference type="PATRIC" id="fig|1347342.6.peg.3114"/>
<dbReference type="eggNOG" id="COG3391">
    <property type="taxonomic scope" value="Bacteria"/>
</dbReference>
<dbReference type="Gene3D" id="3.20.20.80">
    <property type="entry name" value="Glycosidases"/>
    <property type="match status" value="1"/>
</dbReference>
<sequence length="645" mass="72549">MKQFIKLVLISVFIISCSEDSDTLLSSDAELLSFSISELNVNFDILSNNNVVATVEEGVDLKDLTAVFKVSDKANVYVENNLQTSGYSKNDFSNPVVYVVEAEDGTKQNYSVIINVKASVTSFKIKELPDTDFDINGTSIAANVNANTILNNLTAEFTLSDGAELFIGDKLQVSGETKNDFSKIVNYTLKQNNEIVKEYTVIITQAENSLPVANAGEDKIAIITEEQSKVWVELDGSASSDEDGEIVEYKWLKADVVVGNEKEIRLELPLGIHEIELIVTDDVGATASTTITVEVRKQGEYIPIDAGATYETKNLFQKIGQLSNSSQFAFGQEFPMSFKLDGLRTDLSTSDCKDVTGDHPGVFGIDPHYMLYKSNEEKQLHIQEAKYAYNNGAIVTFDFHQQSRNDNKIYFDEMSTDQDKSLVYDIVNDIDGSRDWFYNELDDVVNIINSDLGFPVVFRLYHEMDGDWFWWGTKTKNHSSQLYIQFYQLAVNYIKSKTDLVLFGWTPNQKIDESYYPGDNYVDVVGVDVYDPTKSTLKSNLIELSSFALNHGKVAVLSETGRQGYINSNPTFWTSNILAAIEEGASDIRIAWALAWFNAPWETSQNNLFIPNASSPNNVKDDFNKFYESERTLFMDEIKTFDIYN</sequence>
<dbReference type="RefSeq" id="WP_038532120.1">
    <property type="nucleotide sequence ID" value="NZ_HG315671.1"/>
</dbReference>
<dbReference type="Gene3D" id="2.60.40.10">
    <property type="entry name" value="Immunoglobulins"/>
    <property type="match status" value="1"/>
</dbReference>
<feature type="domain" description="GH26" evidence="5">
    <location>
        <begin position="310"/>
        <end position="636"/>
    </location>
</feature>
<accession>T2KQV1</accession>
<evidence type="ECO:0000256" key="2">
    <source>
        <dbReference type="ARBA" id="ARBA00022801"/>
    </source>
</evidence>
<dbReference type="GO" id="GO:0006080">
    <property type="term" value="P:substituted mannan metabolic process"/>
    <property type="evidence" value="ECO:0007669"/>
    <property type="project" value="InterPro"/>
</dbReference>
<dbReference type="InterPro" id="IPR022790">
    <property type="entry name" value="GH26_dom"/>
</dbReference>
<evidence type="ECO:0000256" key="3">
    <source>
        <dbReference type="ARBA" id="ARBA00023295"/>
    </source>
</evidence>
<dbReference type="PROSITE" id="PS51257">
    <property type="entry name" value="PROKAR_LIPOPROTEIN"/>
    <property type="match status" value="1"/>
</dbReference>
<dbReference type="PROSITE" id="PS51764">
    <property type="entry name" value="GH26"/>
    <property type="match status" value="1"/>
</dbReference>
<dbReference type="SUPFAM" id="SSF51445">
    <property type="entry name" value="(Trans)glycosidases"/>
    <property type="match status" value="1"/>
</dbReference>
<dbReference type="InterPro" id="IPR013783">
    <property type="entry name" value="Ig-like_fold"/>
</dbReference>
<evidence type="ECO:0000313" key="6">
    <source>
        <dbReference type="EMBL" id="CDF80806.1"/>
    </source>
</evidence>
<dbReference type="PANTHER" id="PTHR40079:SF4">
    <property type="entry name" value="GH26 DOMAIN-CONTAINING PROTEIN-RELATED"/>
    <property type="match status" value="1"/>
</dbReference>
<evidence type="ECO:0000259" key="5">
    <source>
        <dbReference type="PROSITE" id="PS51764"/>
    </source>
</evidence>
<dbReference type="eggNOG" id="COG4124">
    <property type="taxonomic scope" value="Bacteria"/>
</dbReference>
<keyword evidence="3 4" id="KW-0326">Glycosidase</keyword>
<feature type="active site" description="Nucleophile" evidence="4">
    <location>
        <position position="559"/>
    </location>
</feature>
<name>T2KQV1_FORAG</name>
<dbReference type="HOGENOM" id="CLU_424378_0_0_10"/>
<keyword evidence="7" id="KW-1185">Reference proteome</keyword>
<dbReference type="InterPro" id="IPR017853">
    <property type="entry name" value="GH"/>
</dbReference>
<dbReference type="EMBL" id="HG315671">
    <property type="protein sequence ID" value="CDF80806.1"/>
    <property type="molecule type" value="Genomic_DNA"/>
</dbReference>
<dbReference type="PRINTS" id="PR00739">
    <property type="entry name" value="GLHYDRLASE26"/>
</dbReference>
<evidence type="ECO:0000256" key="1">
    <source>
        <dbReference type="ARBA" id="ARBA00007754"/>
    </source>
</evidence>
<dbReference type="InterPro" id="IPR000805">
    <property type="entry name" value="Glyco_hydro_26"/>
</dbReference>
<dbReference type="AlphaFoldDB" id="T2KQV1"/>
<comment type="similarity">
    <text evidence="1 4">Belongs to the glycosyl hydrolase 26 family.</text>
</comment>
<dbReference type="GO" id="GO:0016985">
    <property type="term" value="F:mannan endo-1,4-beta-mannosidase activity"/>
    <property type="evidence" value="ECO:0007669"/>
    <property type="project" value="InterPro"/>
</dbReference>
<evidence type="ECO:0000256" key="4">
    <source>
        <dbReference type="PROSITE-ProRule" id="PRU01100"/>
    </source>
</evidence>
<dbReference type="Pfam" id="PF02156">
    <property type="entry name" value="Glyco_hydro_26"/>
    <property type="match status" value="1"/>
</dbReference>
<proteinExistence type="inferred from homology"/>
<keyword evidence="2 4" id="KW-0378">Hydrolase</keyword>
<protein>
    <submittedName>
        <fullName evidence="6">Glycoside hydrolase (GH26)</fullName>
    </submittedName>
</protein>
<reference evidence="6 7" key="1">
    <citation type="journal article" date="2013" name="Appl. Environ. Microbiol.">
        <title>The genome of the alga-associated marine flavobacterium Formosa agariphila KMM 3901T reveals a broad potential for degradation of algal polysaccharides.</title>
        <authorList>
            <person name="Mann A.J."/>
            <person name="Hahnke R.L."/>
            <person name="Huang S."/>
            <person name="Werner J."/>
            <person name="Xing P."/>
            <person name="Barbeyron T."/>
            <person name="Huettel B."/>
            <person name="Stueber K."/>
            <person name="Reinhardt R."/>
            <person name="Harder J."/>
            <person name="Gloeckner F.O."/>
            <person name="Amann R.I."/>
            <person name="Teeling H."/>
        </authorList>
    </citation>
    <scope>NUCLEOTIDE SEQUENCE [LARGE SCALE GENOMIC DNA]</scope>
    <source>
        <strain evidence="7">DSM 15362 / KCTC 12365 / LMG 23005 / KMM 3901</strain>
    </source>
</reference>
<feature type="active site" description="Proton donor" evidence="4">
    <location>
        <position position="463"/>
    </location>
</feature>